<dbReference type="SUPFAM" id="SSF55729">
    <property type="entry name" value="Acyl-CoA N-acyltransferases (Nat)"/>
    <property type="match status" value="1"/>
</dbReference>
<accession>A0A1I5NWQ6</accession>
<evidence type="ECO:0000313" key="2">
    <source>
        <dbReference type="EMBL" id="GEM01481.1"/>
    </source>
</evidence>
<dbReference type="InterPro" id="IPR050276">
    <property type="entry name" value="MshD_Acetyltransferase"/>
</dbReference>
<dbReference type="Proteomes" id="UP000242243">
    <property type="component" value="Unassembled WGS sequence"/>
</dbReference>
<evidence type="ECO:0000313" key="3">
    <source>
        <dbReference type="EMBL" id="SFP26167.1"/>
    </source>
</evidence>
<protein>
    <submittedName>
        <fullName evidence="3">Acetyltransferase (GNAT) domain-containing protein</fullName>
    </submittedName>
</protein>
<dbReference type="Gene3D" id="3.40.630.30">
    <property type="match status" value="1"/>
</dbReference>
<dbReference type="EMBL" id="FOXC01000011">
    <property type="protein sequence ID" value="SFP26167.1"/>
    <property type="molecule type" value="Genomic_DNA"/>
</dbReference>
<dbReference type="CDD" id="cd04301">
    <property type="entry name" value="NAT_SF"/>
    <property type="match status" value="1"/>
</dbReference>
<evidence type="ECO:0000313" key="4">
    <source>
        <dbReference type="Proteomes" id="UP000242243"/>
    </source>
</evidence>
<dbReference type="AlphaFoldDB" id="A0A1I5NWQ6"/>
<evidence type="ECO:0000313" key="5">
    <source>
        <dbReference type="Proteomes" id="UP000321547"/>
    </source>
</evidence>
<dbReference type="STRING" id="306540.SAMN05421839_11164"/>
<keyword evidence="5" id="KW-1185">Reference proteome</keyword>
<dbReference type="OrthoDB" id="46888at2"/>
<reference evidence="2 5" key="2">
    <citation type="submission" date="2019-07" db="EMBL/GenBank/DDBJ databases">
        <title>Whole genome shotgun sequence of Halolactibacillus halophilus NBRC 100868.</title>
        <authorList>
            <person name="Hosoyama A."/>
            <person name="Uohara A."/>
            <person name="Ohji S."/>
            <person name="Ichikawa N."/>
        </authorList>
    </citation>
    <scope>NUCLEOTIDE SEQUENCE [LARGE SCALE GENOMIC DNA]</scope>
    <source>
        <strain evidence="2 5">NBRC 100868</strain>
    </source>
</reference>
<dbReference type="GO" id="GO:0016747">
    <property type="term" value="F:acyltransferase activity, transferring groups other than amino-acyl groups"/>
    <property type="evidence" value="ECO:0007669"/>
    <property type="project" value="InterPro"/>
</dbReference>
<dbReference type="PROSITE" id="PS51186">
    <property type="entry name" value="GNAT"/>
    <property type="match status" value="1"/>
</dbReference>
<dbReference type="Pfam" id="PF00583">
    <property type="entry name" value="Acetyltransf_1"/>
    <property type="match status" value="1"/>
</dbReference>
<dbReference type="PANTHER" id="PTHR43617">
    <property type="entry name" value="L-AMINO ACID N-ACETYLTRANSFERASE"/>
    <property type="match status" value="1"/>
</dbReference>
<dbReference type="EMBL" id="BJWI01000010">
    <property type="protein sequence ID" value="GEM01481.1"/>
    <property type="molecule type" value="Genomic_DNA"/>
</dbReference>
<dbReference type="InterPro" id="IPR016181">
    <property type="entry name" value="Acyl_CoA_acyltransferase"/>
</dbReference>
<organism evidence="3 4">
    <name type="scientific">Halolactibacillus halophilus</name>
    <dbReference type="NCBI Taxonomy" id="306540"/>
    <lineage>
        <taxon>Bacteria</taxon>
        <taxon>Bacillati</taxon>
        <taxon>Bacillota</taxon>
        <taxon>Bacilli</taxon>
        <taxon>Bacillales</taxon>
        <taxon>Bacillaceae</taxon>
        <taxon>Halolactibacillus</taxon>
    </lineage>
</organism>
<reference evidence="3 4" key="1">
    <citation type="submission" date="2016-10" db="EMBL/GenBank/DDBJ databases">
        <authorList>
            <person name="de Groot N.N."/>
        </authorList>
    </citation>
    <scope>NUCLEOTIDE SEQUENCE [LARGE SCALE GENOMIC DNA]</scope>
    <source>
        <strain evidence="3 4">DSM 17073</strain>
    </source>
</reference>
<dbReference type="Proteomes" id="UP000321547">
    <property type="component" value="Unassembled WGS sequence"/>
</dbReference>
<sequence length="151" mass="17354">MIQSITSIQSLSQERIDNMHQLQQQSYLVEQQLLGIDPFPPLLETKQGLAASDEACLIRCDVENILGFLQYVVTDNQLVINKLVVRPDYFRQGIGRDLLQSLIKQKRDSSILVETAQKNTPAINLYEKLGFRQTTQFYVEEGIEIVRLERT</sequence>
<gene>
    <name evidence="2" type="ORF">HHA03_10130</name>
    <name evidence="3" type="ORF">SAMN05421839_11164</name>
</gene>
<proteinExistence type="predicted"/>
<feature type="domain" description="N-acetyltransferase" evidence="1">
    <location>
        <begin position="6"/>
        <end position="151"/>
    </location>
</feature>
<keyword evidence="3" id="KW-0808">Transferase</keyword>
<dbReference type="InterPro" id="IPR000182">
    <property type="entry name" value="GNAT_dom"/>
</dbReference>
<evidence type="ECO:0000259" key="1">
    <source>
        <dbReference type="PROSITE" id="PS51186"/>
    </source>
</evidence>
<name>A0A1I5NWQ6_9BACI</name>